<sequence length="480" mass="55697">MRKTKKKVLRKPPKKSSRKKRSIRLSKRQLVIYIYNVVEDEWSFLSSIQPIDKRFEMINDCNSSSECYLFANAEENEFIYISPIEISTYFKNYFQSITTNKKVDIYVPQKRTGLICKDLYTDKQLFGDLVQKAKKYKKIKLVSYATSPEFLELKERMIQLGLNVYTPEAPNIENAWTVNFFGSKSGIRQLAQQSRAIEPDFIMPDGVICVGKLDAAKIAANIYIREKGVVLKTNKGSGGHGVLIFREGELPRDYKSCEKRIYELLSEDGYWERFPIIIEELINVNYLAFGAYPNIEFKILRNGKIEMLYYCVMMVTKEGKYYGLDIHEDVVNERMAARITDTGYFIAEKYAEEGYRGHFDIDMIAGKNSHIYVCESNTRNTGGTDIYKLVYDLYGEDFFSDVYVLNRNDYKFKSQTITTFEKVLDVIKPIVYDKKKKEGVVISSAAAIKEKQLLYTVLGKNKKRAYQLQQDLFELLAKIN</sequence>
<keyword evidence="1" id="KW-0547">Nucleotide-binding</keyword>
<evidence type="ECO:0000259" key="2">
    <source>
        <dbReference type="PROSITE" id="PS50975"/>
    </source>
</evidence>
<dbReference type="PROSITE" id="PS50975">
    <property type="entry name" value="ATP_GRASP"/>
    <property type="match status" value="1"/>
</dbReference>
<reference evidence="3 4" key="1">
    <citation type="submission" date="2017-09" db="EMBL/GenBank/DDBJ databases">
        <title>Depth-based differentiation of microbial function through sediment-hosted aquifers and enrichment of novel symbionts in the deep terrestrial subsurface.</title>
        <authorList>
            <person name="Probst A.J."/>
            <person name="Ladd B."/>
            <person name="Jarett J.K."/>
            <person name="Geller-Mcgrath D.E."/>
            <person name="Sieber C.M."/>
            <person name="Emerson J.B."/>
            <person name="Anantharaman K."/>
            <person name="Thomas B.C."/>
            <person name="Malmstrom R."/>
            <person name="Stieglmeier M."/>
            <person name="Klingl A."/>
            <person name="Woyke T."/>
            <person name="Ryan C.M."/>
            <person name="Banfield J.F."/>
        </authorList>
    </citation>
    <scope>NUCLEOTIDE SEQUENCE [LARGE SCALE GENOMIC DNA]</scope>
    <source>
        <strain evidence="3">CG11_big_fil_rev_8_21_14_0_20_35_14</strain>
    </source>
</reference>
<dbReference type="EMBL" id="PCVL01000053">
    <property type="protein sequence ID" value="PIQ72321.1"/>
    <property type="molecule type" value="Genomic_DNA"/>
</dbReference>
<accession>A0A2H0KM44</accession>
<comment type="caution">
    <text evidence="3">The sequence shown here is derived from an EMBL/GenBank/DDBJ whole genome shotgun (WGS) entry which is preliminary data.</text>
</comment>
<dbReference type="AlphaFoldDB" id="A0A2H0KM44"/>
<gene>
    <name evidence="3" type="ORF">COV86_03730</name>
</gene>
<proteinExistence type="predicted"/>
<evidence type="ECO:0000313" key="4">
    <source>
        <dbReference type="Proteomes" id="UP000229570"/>
    </source>
</evidence>
<dbReference type="Proteomes" id="UP000229570">
    <property type="component" value="Unassembled WGS sequence"/>
</dbReference>
<keyword evidence="1" id="KW-0067">ATP-binding</keyword>
<organism evidence="3 4">
    <name type="scientific">Candidatus Roizmanbacteria bacterium CG11_big_fil_rev_8_21_14_0_20_35_14</name>
    <dbReference type="NCBI Taxonomy" id="1974855"/>
    <lineage>
        <taxon>Bacteria</taxon>
        <taxon>Candidatus Roizmaniibacteriota</taxon>
    </lineage>
</organism>
<dbReference type="InterPro" id="IPR011761">
    <property type="entry name" value="ATP-grasp"/>
</dbReference>
<evidence type="ECO:0000313" key="3">
    <source>
        <dbReference type="EMBL" id="PIQ72321.1"/>
    </source>
</evidence>
<name>A0A2H0KM44_9BACT</name>
<protein>
    <recommendedName>
        <fullName evidence="2">ATP-grasp domain-containing protein</fullName>
    </recommendedName>
</protein>
<feature type="domain" description="ATP-grasp" evidence="2">
    <location>
        <begin position="193"/>
        <end position="407"/>
    </location>
</feature>
<dbReference type="SUPFAM" id="SSF56059">
    <property type="entry name" value="Glutathione synthetase ATP-binding domain-like"/>
    <property type="match status" value="1"/>
</dbReference>
<dbReference type="GO" id="GO:0046872">
    <property type="term" value="F:metal ion binding"/>
    <property type="evidence" value="ECO:0007669"/>
    <property type="project" value="InterPro"/>
</dbReference>
<evidence type="ECO:0000256" key="1">
    <source>
        <dbReference type="PROSITE-ProRule" id="PRU00409"/>
    </source>
</evidence>
<dbReference type="GO" id="GO:0005524">
    <property type="term" value="F:ATP binding"/>
    <property type="evidence" value="ECO:0007669"/>
    <property type="project" value="UniProtKB-UniRule"/>
</dbReference>